<comment type="caution">
    <text evidence="2">The sequence shown here is derived from an EMBL/GenBank/DDBJ whole genome shotgun (WGS) entry which is preliminary data.</text>
</comment>
<reference evidence="2" key="2">
    <citation type="submission" date="2020-09" db="EMBL/GenBank/DDBJ databases">
        <authorList>
            <person name="Sun Q."/>
            <person name="Zhou Y."/>
        </authorList>
    </citation>
    <scope>NUCLEOTIDE SEQUENCE</scope>
    <source>
        <strain evidence="2">CGMCC 4.7110</strain>
    </source>
</reference>
<proteinExistence type="predicted"/>
<organism evidence="2 3">
    <name type="scientific">Streptomyces fuscichromogenes</name>
    <dbReference type="NCBI Taxonomy" id="1324013"/>
    <lineage>
        <taxon>Bacteria</taxon>
        <taxon>Bacillati</taxon>
        <taxon>Actinomycetota</taxon>
        <taxon>Actinomycetes</taxon>
        <taxon>Kitasatosporales</taxon>
        <taxon>Streptomycetaceae</taxon>
        <taxon>Streptomyces</taxon>
    </lineage>
</organism>
<accession>A0A917XPH2</accession>
<dbReference type="Proteomes" id="UP000653411">
    <property type="component" value="Unassembled WGS sequence"/>
</dbReference>
<dbReference type="EMBL" id="BMML01000057">
    <property type="protein sequence ID" value="GGN46723.1"/>
    <property type="molecule type" value="Genomic_DNA"/>
</dbReference>
<reference evidence="2" key="1">
    <citation type="journal article" date="2014" name="Int. J. Syst. Evol. Microbiol.">
        <title>Complete genome sequence of Corynebacterium casei LMG S-19264T (=DSM 44701T), isolated from a smear-ripened cheese.</title>
        <authorList>
            <consortium name="US DOE Joint Genome Institute (JGI-PGF)"/>
            <person name="Walter F."/>
            <person name="Albersmeier A."/>
            <person name="Kalinowski J."/>
            <person name="Ruckert C."/>
        </authorList>
    </citation>
    <scope>NUCLEOTIDE SEQUENCE</scope>
    <source>
        <strain evidence="2">CGMCC 4.7110</strain>
    </source>
</reference>
<name>A0A917XPH2_9ACTN</name>
<protein>
    <submittedName>
        <fullName evidence="2">Uncharacterized protein</fullName>
    </submittedName>
</protein>
<evidence type="ECO:0000313" key="3">
    <source>
        <dbReference type="Proteomes" id="UP000653411"/>
    </source>
</evidence>
<evidence type="ECO:0000256" key="1">
    <source>
        <dbReference type="SAM" id="MobiDB-lite"/>
    </source>
</evidence>
<gene>
    <name evidence="2" type="ORF">GCM10011578_099800</name>
</gene>
<feature type="compositionally biased region" description="Polar residues" evidence="1">
    <location>
        <begin position="11"/>
        <end position="27"/>
    </location>
</feature>
<keyword evidence="3" id="KW-1185">Reference proteome</keyword>
<sequence length="290" mass="32723">MAVRNEKQMPKRQSTSAQKARQRQASGEGNYAALLRDEQAVSPTRRFAMFTARGAVWDPITARAERHLAQFWTEAPRPYWEEKFGELCVKAFPWAAAPNAARTVILHAFKEAKATCQTCPSPGRKRVVIGSTEHGCWGVPWVKTCCDNCYWVPRNIFHGQRYQVLVNEYRELVAQYEEPRPAATACCTAITEVISAVRERLVQEGMPGLLTKLEELRESMWSRSAHYDVFSGHGVVLAVEQVCTPLLFPTRKAGVWSEPLLPVEERRQVVRAIDGLMNVLGEVVAEEHSN</sequence>
<feature type="region of interest" description="Disordered" evidence="1">
    <location>
        <begin position="1"/>
        <end position="29"/>
    </location>
</feature>
<evidence type="ECO:0000313" key="2">
    <source>
        <dbReference type="EMBL" id="GGN46723.1"/>
    </source>
</evidence>
<dbReference type="AlphaFoldDB" id="A0A917XPH2"/>